<dbReference type="Proteomes" id="UP001549920">
    <property type="component" value="Unassembled WGS sequence"/>
</dbReference>
<reference evidence="3 4" key="1">
    <citation type="submission" date="2024-06" db="EMBL/GenBank/DDBJ databases">
        <title>A chromosome-level genome assembly of beet webworm, Loxostege sticticalis.</title>
        <authorList>
            <person name="Zhang Y."/>
        </authorList>
    </citation>
    <scope>NUCLEOTIDE SEQUENCE [LARGE SCALE GENOMIC DNA]</scope>
    <source>
        <strain evidence="3">AQ026</strain>
        <tissue evidence="3">Whole body</tissue>
    </source>
</reference>
<gene>
    <name evidence="3" type="ORF">ABMA27_014211</name>
</gene>
<evidence type="ECO:0000259" key="2">
    <source>
        <dbReference type="Pfam" id="PF25298"/>
    </source>
</evidence>
<comment type="caution">
    <text evidence="3">The sequence shown here is derived from an EMBL/GenBank/DDBJ whole genome shotgun (WGS) entry which is preliminary data.</text>
</comment>
<evidence type="ECO:0000313" key="4">
    <source>
        <dbReference type="Proteomes" id="UP001549920"/>
    </source>
</evidence>
<dbReference type="Gene3D" id="3.30.70.1820">
    <property type="entry name" value="L1 transposable element, RRM domain"/>
    <property type="match status" value="1"/>
</dbReference>
<protein>
    <recommendedName>
        <fullName evidence="2">FP protein C-terminal domain-containing protein</fullName>
    </recommendedName>
</protein>
<keyword evidence="4" id="KW-1185">Reference proteome</keyword>
<dbReference type="EMBL" id="JBEUOH010000005">
    <property type="protein sequence ID" value="KAL0894186.1"/>
    <property type="molecule type" value="Genomic_DNA"/>
</dbReference>
<organism evidence="3 4">
    <name type="scientific">Loxostege sticticalis</name>
    <name type="common">Beet webworm moth</name>
    <dbReference type="NCBI Taxonomy" id="481309"/>
    <lineage>
        <taxon>Eukaryota</taxon>
        <taxon>Metazoa</taxon>
        <taxon>Ecdysozoa</taxon>
        <taxon>Arthropoda</taxon>
        <taxon>Hexapoda</taxon>
        <taxon>Insecta</taxon>
        <taxon>Pterygota</taxon>
        <taxon>Neoptera</taxon>
        <taxon>Endopterygota</taxon>
        <taxon>Lepidoptera</taxon>
        <taxon>Glossata</taxon>
        <taxon>Ditrysia</taxon>
        <taxon>Pyraloidea</taxon>
        <taxon>Crambidae</taxon>
        <taxon>Pyraustinae</taxon>
        <taxon>Loxostege</taxon>
    </lineage>
</organism>
<proteinExistence type="predicted"/>
<accession>A0ABR3ID39</accession>
<feature type="coiled-coil region" evidence="1">
    <location>
        <begin position="142"/>
        <end position="202"/>
    </location>
</feature>
<dbReference type="PANTHER" id="PTHR11505">
    <property type="entry name" value="L1 TRANSPOSABLE ELEMENT-RELATED"/>
    <property type="match status" value="1"/>
</dbReference>
<evidence type="ECO:0000256" key="1">
    <source>
        <dbReference type="SAM" id="Coils"/>
    </source>
</evidence>
<dbReference type="InterPro" id="IPR011011">
    <property type="entry name" value="Znf_FYVE_PHD"/>
</dbReference>
<dbReference type="SUPFAM" id="SSF57903">
    <property type="entry name" value="FYVE/PHD zinc finger"/>
    <property type="match status" value="1"/>
</dbReference>
<dbReference type="InterPro" id="IPR057251">
    <property type="entry name" value="FP_C"/>
</dbReference>
<dbReference type="Gene3D" id="3.30.40.10">
    <property type="entry name" value="Zinc/RING finger domain, C3HC4 (zinc finger)"/>
    <property type="match status" value="1"/>
</dbReference>
<dbReference type="InterPro" id="IPR004244">
    <property type="entry name" value="Transposase_22"/>
</dbReference>
<feature type="domain" description="FP protein C-terminal" evidence="2">
    <location>
        <begin position="315"/>
        <end position="364"/>
    </location>
</feature>
<name>A0ABR3ID39_LOXSC</name>
<keyword evidence="1" id="KW-0175">Coiled coil</keyword>
<dbReference type="Pfam" id="PF25298">
    <property type="entry name" value="Baculo_FP_2nd"/>
    <property type="match status" value="1"/>
</dbReference>
<evidence type="ECO:0000313" key="3">
    <source>
        <dbReference type="EMBL" id="KAL0894186.1"/>
    </source>
</evidence>
<dbReference type="CDD" id="cd15489">
    <property type="entry name" value="PHD_SF"/>
    <property type="match status" value="1"/>
</dbReference>
<sequence length="376" mass="42206">MPTKPKPASDDCASCKKTLPKSAFMRCSQCKAAYDLECINLSSQRFYSFYKLDKKRRDAWICPECKNKTTKSSTPIRPVLSPDPNCNITLRVKSVTPTDAYSDDGTLHEDELKEDVPDSEMKMFLEEMRAVRTEMSMFRSAISDLTSTIKSLNSRLDSLESRVDVLEASARAGSGEPDRSMVSKLEETISQLKLDIEEREQEALANDIEIASFPETPNENSTHIMLTVAKKLGVELVEGDVVSAQRMGAQRVPGSTAGAGAAARPRPIAVRLARRSQRDALLQAARVRRRLTTEDIGLPGTPNPPRHFFVNERLTRHHRQLFQRTREVAKTLDWKYVWTRDGKIFARQENGKARHRVRAESDLPRVFGDGAVGVAK</sequence>
<dbReference type="InterPro" id="IPR013083">
    <property type="entry name" value="Znf_RING/FYVE/PHD"/>
</dbReference>